<dbReference type="Proteomes" id="UP001346149">
    <property type="component" value="Unassembled WGS sequence"/>
</dbReference>
<dbReference type="FunFam" id="2.40.50.100:FF:000059">
    <property type="entry name" value="Biotin/lipoyl attachment domain-containing protein"/>
    <property type="match status" value="1"/>
</dbReference>
<dbReference type="InterPro" id="IPR011053">
    <property type="entry name" value="Single_hybrid_motif"/>
</dbReference>
<evidence type="ECO:0000259" key="1">
    <source>
        <dbReference type="Pfam" id="PF00364"/>
    </source>
</evidence>
<organism evidence="2 3">
    <name type="scientific">Trapa natans</name>
    <name type="common">Water chestnut</name>
    <dbReference type="NCBI Taxonomy" id="22666"/>
    <lineage>
        <taxon>Eukaryota</taxon>
        <taxon>Viridiplantae</taxon>
        <taxon>Streptophyta</taxon>
        <taxon>Embryophyta</taxon>
        <taxon>Tracheophyta</taxon>
        <taxon>Spermatophyta</taxon>
        <taxon>Magnoliopsida</taxon>
        <taxon>eudicotyledons</taxon>
        <taxon>Gunneridae</taxon>
        <taxon>Pentapetalae</taxon>
        <taxon>rosids</taxon>
        <taxon>malvids</taxon>
        <taxon>Myrtales</taxon>
        <taxon>Lythraceae</taxon>
        <taxon>Trapa</taxon>
    </lineage>
</organism>
<reference evidence="2 3" key="1">
    <citation type="journal article" date="2023" name="Hortic Res">
        <title>Pangenome of water caltrop reveals structural variations and asymmetric subgenome divergence after allopolyploidization.</title>
        <authorList>
            <person name="Zhang X."/>
            <person name="Chen Y."/>
            <person name="Wang L."/>
            <person name="Yuan Y."/>
            <person name="Fang M."/>
            <person name="Shi L."/>
            <person name="Lu R."/>
            <person name="Comes H.P."/>
            <person name="Ma Y."/>
            <person name="Chen Y."/>
            <person name="Huang G."/>
            <person name="Zhou Y."/>
            <person name="Zheng Z."/>
            <person name="Qiu Y."/>
        </authorList>
    </citation>
    <scope>NUCLEOTIDE SEQUENCE [LARGE SCALE GENOMIC DNA]</scope>
    <source>
        <strain evidence="2">F231</strain>
    </source>
</reference>
<dbReference type="SUPFAM" id="SSF51230">
    <property type="entry name" value="Single hybrid motif"/>
    <property type="match status" value="1"/>
</dbReference>
<dbReference type="Gene3D" id="2.40.50.100">
    <property type="match status" value="1"/>
</dbReference>
<feature type="domain" description="Lipoyl-binding" evidence="1">
    <location>
        <begin position="294"/>
        <end position="346"/>
    </location>
</feature>
<evidence type="ECO:0000313" key="3">
    <source>
        <dbReference type="Proteomes" id="UP001346149"/>
    </source>
</evidence>
<dbReference type="Pfam" id="PF00364">
    <property type="entry name" value="Biotin_lipoyl"/>
    <property type="match status" value="1"/>
</dbReference>
<dbReference type="InterPro" id="IPR053217">
    <property type="entry name" value="ACC_Biotin_Carrier"/>
</dbReference>
<protein>
    <recommendedName>
        <fullName evidence="1">Lipoyl-binding domain-containing protein</fullName>
    </recommendedName>
</protein>
<proteinExistence type="predicted"/>
<comment type="caution">
    <text evidence="2">The sequence shown here is derived from an EMBL/GenBank/DDBJ whole genome shotgun (WGS) entry which is preliminary data.</text>
</comment>
<sequence length="357" mass="38611">MKIIHDKSFRCRLFIAGFLSFDSSKVCRQERSPGVVNLGCQWLLVSQISLPNCKSNDFFYSHWVSVYESWSCESAMSMASCSIGGSNIKISAFNPSILRLSDTNKWDTRISIVQTAAKQAGLAVSWRSAQLHTVCCGSSSSKTIAVADKIAKDGSSTAEIKSSSSTSLLLPSRAEVESLVADICDTSIAEFELKLNGFRLYVLRDVTREQALPVPPPLPSPTPVYVEPTPNTSNMNGSASDASLAISKLQLSPYGTPTLIDKAADEGLVILQSPRVGFFRRSRTIKGKRAPPACKEKQIVKEGQVLCYIDQLGGEIPIESDVSGEIIKILLEDGAPVGYGDALISILPSFPGIKKLQ</sequence>
<evidence type="ECO:0000313" key="2">
    <source>
        <dbReference type="EMBL" id="KAK4802632.1"/>
    </source>
</evidence>
<name>A0AAN7MCQ5_TRANT</name>
<dbReference type="InterPro" id="IPR000089">
    <property type="entry name" value="Biotin_lipoyl"/>
</dbReference>
<dbReference type="CDD" id="cd06850">
    <property type="entry name" value="biotinyl_domain"/>
    <property type="match status" value="1"/>
</dbReference>
<gene>
    <name evidence="2" type="ORF">SAY86_000835</name>
</gene>
<dbReference type="AlphaFoldDB" id="A0AAN7MCQ5"/>
<accession>A0AAN7MCQ5</accession>
<dbReference type="PANTHER" id="PTHR47597:SF1">
    <property type="entry name" value="IS A MEMBER OF THE PF|00364 BIOTIN-REQUIRING ENZYMES FAMILY-RELATED"/>
    <property type="match status" value="1"/>
</dbReference>
<dbReference type="PANTHER" id="PTHR47597">
    <property type="entry name" value="IS A MEMBER OF THE PF|00364 BIOTIN-REQUIRING ENZYMES FAMILY-RELATED"/>
    <property type="match status" value="1"/>
</dbReference>
<keyword evidence="3" id="KW-1185">Reference proteome</keyword>
<dbReference type="EMBL" id="JAXQNO010000002">
    <property type="protein sequence ID" value="KAK4802632.1"/>
    <property type="molecule type" value="Genomic_DNA"/>
</dbReference>